<keyword evidence="2" id="KW-0808">Transferase</keyword>
<evidence type="ECO:0000313" key="2">
    <source>
        <dbReference type="EMBL" id="MBN8431855.1"/>
    </source>
</evidence>
<keyword evidence="3" id="KW-1185">Reference proteome</keyword>
<dbReference type="GO" id="GO:0032259">
    <property type="term" value="P:methylation"/>
    <property type="evidence" value="ECO:0007669"/>
    <property type="project" value="UniProtKB-KW"/>
</dbReference>
<organism evidence="2 3">
    <name type="scientific">Microbulbifer salipaludis</name>
    <dbReference type="NCBI Taxonomy" id="187980"/>
    <lineage>
        <taxon>Bacteria</taxon>
        <taxon>Pseudomonadati</taxon>
        <taxon>Pseudomonadota</taxon>
        <taxon>Gammaproteobacteria</taxon>
        <taxon>Cellvibrionales</taxon>
        <taxon>Microbulbiferaceae</taxon>
        <taxon>Microbulbifer</taxon>
    </lineage>
</organism>
<protein>
    <submittedName>
        <fullName evidence="2">Methyltransferase domain-containing protein</fullName>
    </submittedName>
</protein>
<dbReference type="Pfam" id="PF01564">
    <property type="entry name" value="Spermine_synth"/>
    <property type="match status" value="1"/>
</dbReference>
<sequence>MALVWSKQAGDSLYEVRSHGATIRLYTNGVFHSQWNARDPLKGSFWELLFLPVFFRPAERVRRVLILGVGGGALIRLLQRFVEPEQIVGVDIDRHHLTVARRYFGVRGAELVCADAREYVAQAAESDFAGQFDLIVDDLFGHTAGVAERAISADPEWCRSLLALLSPGGLVVSNFGSRQELAESGWRSARLRGQLQGAWRAELPGYENSIGIFSRDKLQRKALAAQAPLAINPANPSRRLCARLTRLR</sequence>
<dbReference type="GO" id="GO:0008168">
    <property type="term" value="F:methyltransferase activity"/>
    <property type="evidence" value="ECO:0007669"/>
    <property type="project" value="UniProtKB-KW"/>
</dbReference>
<dbReference type="EMBL" id="JAEKJR010000002">
    <property type="protein sequence ID" value="MBN8431855.1"/>
    <property type="molecule type" value="Genomic_DNA"/>
</dbReference>
<evidence type="ECO:0000256" key="1">
    <source>
        <dbReference type="ARBA" id="ARBA00023115"/>
    </source>
</evidence>
<gene>
    <name evidence="2" type="ORF">JF535_13450</name>
</gene>
<dbReference type="CDD" id="cd02440">
    <property type="entry name" value="AdoMet_MTases"/>
    <property type="match status" value="1"/>
</dbReference>
<reference evidence="2 3" key="1">
    <citation type="submission" date="2020-12" db="EMBL/GenBank/DDBJ databases">
        <title>Oil enriched cultivation method for isolating marine PHA-producing bacteria.</title>
        <authorList>
            <person name="Zheng W."/>
            <person name="Yu S."/>
            <person name="Huang Y."/>
        </authorList>
    </citation>
    <scope>NUCLEOTIDE SEQUENCE [LARGE SCALE GENOMIC DNA]</scope>
    <source>
        <strain evidence="2 3">SN0-2</strain>
    </source>
</reference>
<dbReference type="PANTHER" id="PTHR43317">
    <property type="entry name" value="THERMOSPERMINE SYNTHASE ACAULIS5"/>
    <property type="match status" value="1"/>
</dbReference>
<keyword evidence="2" id="KW-0489">Methyltransferase</keyword>
<keyword evidence="1" id="KW-0620">Polyamine biosynthesis</keyword>
<dbReference type="Proteomes" id="UP000664293">
    <property type="component" value="Unassembled WGS sequence"/>
</dbReference>
<dbReference type="InterPro" id="IPR029063">
    <property type="entry name" value="SAM-dependent_MTases_sf"/>
</dbReference>
<accession>A0ABS3E961</accession>
<dbReference type="PANTHER" id="PTHR43317:SF1">
    <property type="entry name" value="THERMOSPERMINE SYNTHASE ACAULIS5"/>
    <property type="match status" value="1"/>
</dbReference>
<dbReference type="SUPFAM" id="SSF53335">
    <property type="entry name" value="S-adenosyl-L-methionine-dependent methyltransferases"/>
    <property type="match status" value="1"/>
</dbReference>
<comment type="caution">
    <text evidence="2">The sequence shown here is derived from an EMBL/GenBank/DDBJ whole genome shotgun (WGS) entry which is preliminary data.</text>
</comment>
<dbReference type="Gene3D" id="3.40.50.150">
    <property type="entry name" value="Vaccinia Virus protein VP39"/>
    <property type="match status" value="1"/>
</dbReference>
<dbReference type="RefSeq" id="WP_207002992.1">
    <property type="nucleotide sequence ID" value="NZ_JAEKJR010000002.1"/>
</dbReference>
<evidence type="ECO:0000313" key="3">
    <source>
        <dbReference type="Proteomes" id="UP000664293"/>
    </source>
</evidence>
<name>A0ABS3E961_9GAMM</name>
<proteinExistence type="predicted"/>